<comment type="subcellular location">
    <subcellularLocation>
        <location evidence="1">Nucleus</location>
    </subcellularLocation>
</comment>
<dbReference type="EMBL" id="MLKD01000006">
    <property type="protein sequence ID" value="OQE25261.1"/>
    <property type="molecule type" value="Genomic_DNA"/>
</dbReference>
<dbReference type="InterPro" id="IPR001138">
    <property type="entry name" value="Zn2Cys6_DnaBD"/>
</dbReference>
<keyword evidence="2" id="KW-0805">Transcription regulation</keyword>
<keyword evidence="4" id="KW-0804">Transcription</keyword>
<dbReference type="Proteomes" id="UP000191285">
    <property type="component" value="Unassembled WGS sequence"/>
</dbReference>
<proteinExistence type="predicted"/>
<evidence type="ECO:0000259" key="6">
    <source>
        <dbReference type="PROSITE" id="PS50048"/>
    </source>
</evidence>
<evidence type="ECO:0000256" key="1">
    <source>
        <dbReference type="ARBA" id="ARBA00004123"/>
    </source>
</evidence>
<name>A0A1V6TG72_9EURO</name>
<dbReference type="InterPro" id="IPR036864">
    <property type="entry name" value="Zn2-C6_fun-type_DNA-bd_sf"/>
</dbReference>
<dbReference type="GO" id="GO:0000981">
    <property type="term" value="F:DNA-binding transcription factor activity, RNA polymerase II-specific"/>
    <property type="evidence" value="ECO:0007669"/>
    <property type="project" value="InterPro"/>
</dbReference>
<keyword evidence="8" id="KW-1185">Reference proteome</keyword>
<feature type="domain" description="Zn(2)-C6 fungal-type" evidence="6">
    <location>
        <begin position="75"/>
        <end position="105"/>
    </location>
</feature>
<gene>
    <name evidence="7" type="ORF">PENSTE_c006G00894</name>
</gene>
<accession>A0A1V6TG72</accession>
<evidence type="ECO:0000313" key="8">
    <source>
        <dbReference type="Proteomes" id="UP000191285"/>
    </source>
</evidence>
<dbReference type="PROSITE" id="PS00463">
    <property type="entry name" value="ZN2_CY6_FUNGAL_1"/>
    <property type="match status" value="1"/>
</dbReference>
<dbReference type="InterPro" id="IPR021858">
    <property type="entry name" value="Fun_TF"/>
</dbReference>
<dbReference type="PANTHER" id="PTHR37534">
    <property type="entry name" value="TRANSCRIPTIONAL ACTIVATOR PROTEIN UGA3"/>
    <property type="match status" value="1"/>
</dbReference>
<dbReference type="Pfam" id="PF00172">
    <property type="entry name" value="Zn_clus"/>
    <property type="match status" value="1"/>
</dbReference>
<reference evidence="8" key="1">
    <citation type="journal article" date="2017" name="Nat. Microbiol.">
        <title>Global analysis of biosynthetic gene clusters reveals vast potential of secondary metabolite production in Penicillium species.</title>
        <authorList>
            <person name="Nielsen J.C."/>
            <person name="Grijseels S."/>
            <person name="Prigent S."/>
            <person name="Ji B."/>
            <person name="Dainat J."/>
            <person name="Nielsen K.F."/>
            <person name="Frisvad J.C."/>
            <person name="Workman M."/>
            <person name="Nielsen J."/>
        </authorList>
    </citation>
    <scope>NUCLEOTIDE SEQUENCE [LARGE SCALE GENOMIC DNA]</scope>
    <source>
        <strain evidence="8">IBT 24891</strain>
    </source>
</reference>
<dbReference type="OrthoDB" id="39175at2759"/>
<organism evidence="7 8">
    <name type="scientific">Penicillium steckii</name>
    <dbReference type="NCBI Taxonomy" id="303698"/>
    <lineage>
        <taxon>Eukaryota</taxon>
        <taxon>Fungi</taxon>
        <taxon>Dikarya</taxon>
        <taxon>Ascomycota</taxon>
        <taxon>Pezizomycotina</taxon>
        <taxon>Eurotiomycetes</taxon>
        <taxon>Eurotiomycetidae</taxon>
        <taxon>Eurotiales</taxon>
        <taxon>Aspergillaceae</taxon>
        <taxon>Penicillium</taxon>
    </lineage>
</organism>
<evidence type="ECO:0000256" key="2">
    <source>
        <dbReference type="ARBA" id="ARBA00023015"/>
    </source>
</evidence>
<dbReference type="SMART" id="SM00066">
    <property type="entry name" value="GAL4"/>
    <property type="match status" value="1"/>
</dbReference>
<dbReference type="Gene3D" id="4.10.240.10">
    <property type="entry name" value="Zn(2)-C6 fungal-type DNA-binding domain"/>
    <property type="match status" value="1"/>
</dbReference>
<dbReference type="Pfam" id="PF11951">
    <property type="entry name" value="Fungal_trans_2"/>
    <property type="match status" value="2"/>
</dbReference>
<dbReference type="GO" id="GO:0008270">
    <property type="term" value="F:zinc ion binding"/>
    <property type="evidence" value="ECO:0007669"/>
    <property type="project" value="InterPro"/>
</dbReference>
<comment type="caution">
    <text evidence="7">The sequence shown here is derived from an EMBL/GenBank/DDBJ whole genome shotgun (WGS) entry which is preliminary data.</text>
</comment>
<dbReference type="PROSITE" id="PS50048">
    <property type="entry name" value="ZN2_CY6_FUNGAL_2"/>
    <property type="match status" value="1"/>
</dbReference>
<evidence type="ECO:0000256" key="3">
    <source>
        <dbReference type="ARBA" id="ARBA00023125"/>
    </source>
</evidence>
<evidence type="ECO:0000256" key="4">
    <source>
        <dbReference type="ARBA" id="ARBA00023163"/>
    </source>
</evidence>
<dbReference type="CDD" id="cd00067">
    <property type="entry name" value="GAL4"/>
    <property type="match status" value="2"/>
</dbReference>
<evidence type="ECO:0000313" key="7">
    <source>
        <dbReference type="EMBL" id="OQE25261.1"/>
    </source>
</evidence>
<dbReference type="SUPFAM" id="SSF57701">
    <property type="entry name" value="Zn2/Cys6 DNA-binding domain"/>
    <property type="match status" value="1"/>
</dbReference>
<protein>
    <recommendedName>
        <fullName evidence="6">Zn(2)-C6 fungal-type domain-containing protein</fullName>
    </recommendedName>
</protein>
<sequence>MPWASTGHVVGGRRKAFSRRMSPFHICISICFTVIERGAYSHDIWNLFHLQSTRDGLNAVQPSMLRTNGARSRLGCLSCRRRKKKCDEVKPTCTACLRNDLRCVWPDVNQPTRTLAAGSTLQQQQRAPNATALVPASDAWALAPSSAHRNLPVATIPASPSPFVVPGSVLSGSETWRLLDHYLKDTANRLACLQDSANPFLNTLLPVALGDELLMNSILALSGVHLMQRLPELNSELQSLTWSSYTQALKQLRIALSTAFGQGSSVDAAWRALLVVLIFYLLEATKGNDAKAMQRHLEGAHHLMAYVKNSNMNPTQPSIVSFTTDLYLYNAALASFTTNCPPTPIMLPGAWTNNPSAPSPEIGVLCGCAYELFILAPRVSSLLWEESSQASSPASSKLDLLRQYHDLRTQIEEWKPRSDQQELILCAELYQQSLLLLLDFRFAGDNSEDCIDQAFQGLESLLSRLPPTSPIATTATWPVFVFGMHARNPHQKELTRAYLRELIRIFGMGVMETALNQLEEVWTAEPGQVVATAPEFKWDVSYYDDLRGFPGDFGIVSLFSISGLGLSDFPFEYWDPQKCTKLMVSQLRDKNGRRTPIDVDQNQREVVNGASSGECDETKPSCQECTRKGLECPGYRQKPLEWRYVFKEEDKYDEANIAPPAQTPEQFFGPGEQTPESQEDEVVHSTNLQSLWDEASLTLFDDLPGIDLSIRSGTRMDTILSDMPGDKSADSLSILHRRLENSPIPSFLIHMPAILVQYYFDYVCKSWSSFDSPLNPFRIIVSRLWSRNAAIYYTIQSMAAASLANDFPGMKSIGIQTQQQAIACLRNNPRVGSLHRDNQDDEYFLALLMIGMTTAWHDAADLGLGYLKEAKDHLMKQQQRCQDSNSTFAKQYPLFQQCLLYWNMLAAFVAEDSLLLTEEEFLETPTEENSVYLVDGQALPHPWTGPFSKALSLFYQTARVVRAARILSRTYVGEPDPTSFDFTFLMEEVDLRQKAERLEQDILFTGLSSYCGPVDIGDTDTPPSHFITLAEAYRCASLLQIYHVFPEILDERLHLNQSPDQDIPPLFNVLFASTSDISFSSGDMTRRVLALHIVSLLSQIPTTSGTRCMHPVLLACISSDLIFLNDSVFGPAANAIASLNTLDVEIAQARRRVSLWLSELGLILPKLRMQRISDIVRETWDRADSGVECYWLDIMIERNLETIMG</sequence>
<dbReference type="PANTHER" id="PTHR37534:SF46">
    <property type="entry name" value="ZN(II)2CYS6 TRANSCRIPTION FACTOR (EUROFUNG)"/>
    <property type="match status" value="1"/>
</dbReference>
<keyword evidence="5" id="KW-0539">Nucleus</keyword>
<dbReference type="GO" id="GO:0003677">
    <property type="term" value="F:DNA binding"/>
    <property type="evidence" value="ECO:0007669"/>
    <property type="project" value="UniProtKB-KW"/>
</dbReference>
<dbReference type="AlphaFoldDB" id="A0A1V6TG72"/>
<keyword evidence="3" id="KW-0238">DNA-binding</keyword>
<evidence type="ECO:0000256" key="5">
    <source>
        <dbReference type="ARBA" id="ARBA00023242"/>
    </source>
</evidence>
<dbReference type="GO" id="GO:0005634">
    <property type="term" value="C:nucleus"/>
    <property type="evidence" value="ECO:0007669"/>
    <property type="project" value="UniProtKB-SubCell"/>
</dbReference>